<evidence type="ECO:0000313" key="3">
    <source>
        <dbReference type="EMBL" id="BBZ34620.1"/>
    </source>
</evidence>
<feature type="domain" description="NAD(P)-binding" evidence="2">
    <location>
        <begin position="31"/>
        <end position="159"/>
    </location>
</feature>
<evidence type="ECO:0000259" key="2">
    <source>
        <dbReference type="Pfam" id="PF13460"/>
    </source>
</evidence>
<accession>A0A7I7XZ39</accession>
<gene>
    <name evidence="3" type="ORF">MCNF_32250</name>
</gene>
<reference evidence="3" key="1">
    <citation type="journal article" date="2019" name="Emerg. Microbes Infect.">
        <title>Comprehensive subspecies identification of 175 nontuberculous mycobacteria species based on 7547 genomic profiles.</title>
        <authorList>
            <person name="Matsumoto Y."/>
            <person name="Kinjo T."/>
            <person name="Motooka D."/>
            <person name="Nabeya D."/>
            <person name="Jung N."/>
            <person name="Uechi K."/>
            <person name="Horii T."/>
            <person name="Iida T."/>
            <person name="Fujita J."/>
            <person name="Nakamura S."/>
        </authorList>
    </citation>
    <scope>NUCLEOTIDE SEQUENCE [LARGE SCALE GENOMIC DNA]</scope>
    <source>
        <strain evidence="3">JCM 13671</strain>
    </source>
</reference>
<evidence type="ECO:0000313" key="4">
    <source>
        <dbReference type="Proteomes" id="UP000466931"/>
    </source>
</evidence>
<evidence type="ECO:0000256" key="1">
    <source>
        <dbReference type="SAM" id="MobiDB-lite"/>
    </source>
</evidence>
<proteinExistence type="predicted"/>
<dbReference type="RefSeq" id="WP_197746685.1">
    <property type="nucleotide sequence ID" value="NZ_AP022612.1"/>
</dbReference>
<dbReference type="InterPro" id="IPR051207">
    <property type="entry name" value="ComplexI_NDUFA9_subunit"/>
</dbReference>
<dbReference type="SUPFAM" id="SSF51735">
    <property type="entry name" value="NAD(P)-binding Rossmann-fold domains"/>
    <property type="match status" value="1"/>
</dbReference>
<feature type="region of interest" description="Disordered" evidence="1">
    <location>
        <begin position="247"/>
        <end position="281"/>
    </location>
</feature>
<dbReference type="Gene3D" id="3.40.50.720">
    <property type="entry name" value="NAD(P)-binding Rossmann-like Domain"/>
    <property type="match status" value="1"/>
</dbReference>
<dbReference type="GO" id="GO:0044877">
    <property type="term" value="F:protein-containing complex binding"/>
    <property type="evidence" value="ECO:0007669"/>
    <property type="project" value="TreeGrafter"/>
</dbReference>
<sequence>MRRWFVKKLCADHAARVHITKEFTMRLVIAGATGTVGRHVVEAARSRGHQTVTLSRATGQDLLNGSGLTQAMAGAHAVIDVTSTRTTSAAKATAFFTTVTRNLHRAETQAGIGHHIGLSIVGIDNLDAGYYRAKLAHERAISDGPVAWSLLRATQFHEFAEQIVQRASLGRIVAVPRMLLRPVAARDVGTRLVELAEGPPAGRVTDLAGPGDEMLIDIGPSDVRVRRSPTALLPAGVARKSLARISLRGTAGQRRRRPRQHRVRPMARRSRSQQRQRGRTLRRICGVTVVTPDHNQHRCGVVTV</sequence>
<name>A0A7I7XZ39_9MYCO</name>
<dbReference type="PANTHER" id="PTHR12126">
    <property type="entry name" value="NADH-UBIQUINONE OXIDOREDUCTASE 39 KDA SUBUNIT-RELATED"/>
    <property type="match status" value="1"/>
</dbReference>
<organism evidence="3 4">
    <name type="scientific">Mycolicibacterium confluentis</name>
    <dbReference type="NCBI Taxonomy" id="28047"/>
    <lineage>
        <taxon>Bacteria</taxon>
        <taxon>Bacillati</taxon>
        <taxon>Actinomycetota</taxon>
        <taxon>Actinomycetes</taxon>
        <taxon>Mycobacteriales</taxon>
        <taxon>Mycobacteriaceae</taxon>
        <taxon>Mycolicibacterium</taxon>
    </lineage>
</organism>
<dbReference type="AlphaFoldDB" id="A0A7I7XZ39"/>
<dbReference type="Proteomes" id="UP000466931">
    <property type="component" value="Chromosome"/>
</dbReference>
<dbReference type="PANTHER" id="PTHR12126:SF11">
    <property type="entry name" value="NADH DEHYDROGENASE [UBIQUINONE] 1 ALPHA SUBCOMPLEX SUBUNIT 9, MITOCHONDRIAL"/>
    <property type="match status" value="1"/>
</dbReference>
<reference evidence="3" key="2">
    <citation type="submission" date="2020-02" db="EMBL/GenBank/DDBJ databases">
        <authorList>
            <person name="Matsumoto Y."/>
            <person name="Motooka D."/>
            <person name="Nakamura S."/>
        </authorList>
    </citation>
    <scope>NUCLEOTIDE SEQUENCE</scope>
    <source>
        <strain evidence="3">JCM 13671</strain>
    </source>
</reference>
<keyword evidence="4" id="KW-1185">Reference proteome</keyword>
<dbReference type="Pfam" id="PF13460">
    <property type="entry name" value="NAD_binding_10"/>
    <property type="match status" value="1"/>
</dbReference>
<dbReference type="EMBL" id="AP022612">
    <property type="protein sequence ID" value="BBZ34620.1"/>
    <property type="molecule type" value="Genomic_DNA"/>
</dbReference>
<protein>
    <submittedName>
        <fullName evidence="3">Nucleoside-diphosphate sugar epimerase</fullName>
    </submittedName>
</protein>
<dbReference type="InterPro" id="IPR036291">
    <property type="entry name" value="NAD(P)-bd_dom_sf"/>
</dbReference>
<feature type="compositionally biased region" description="Basic residues" evidence="1">
    <location>
        <begin position="253"/>
        <end position="281"/>
    </location>
</feature>
<dbReference type="InterPro" id="IPR016040">
    <property type="entry name" value="NAD(P)-bd_dom"/>
</dbReference>